<evidence type="ECO:0000256" key="3">
    <source>
        <dbReference type="ARBA" id="ARBA00022723"/>
    </source>
</evidence>
<keyword evidence="2" id="KW-0540">Nuclease</keyword>
<dbReference type="FunFam" id="3.20.20.140:FF:000018">
    <property type="entry name" value="3'-5' ssDNA/RNA exonuclease TatD"/>
    <property type="match status" value="1"/>
</dbReference>
<dbReference type="NCBIfam" id="TIGR00010">
    <property type="entry name" value="YchF/TatD family DNA exonuclease"/>
    <property type="match status" value="1"/>
</dbReference>
<keyword evidence="1" id="KW-0963">Cytoplasm</keyword>
<dbReference type="CDD" id="cd01310">
    <property type="entry name" value="TatD_DNAse"/>
    <property type="match status" value="1"/>
</dbReference>
<accession>A0A3B0ZWR0</accession>
<proteinExistence type="predicted"/>
<name>A0A3B0ZWR0_9ZZZZ</name>
<dbReference type="Gene3D" id="3.20.20.140">
    <property type="entry name" value="Metal-dependent hydrolases"/>
    <property type="match status" value="1"/>
</dbReference>
<keyword evidence="5" id="KW-0269">Exonuclease</keyword>
<evidence type="ECO:0000256" key="5">
    <source>
        <dbReference type="ARBA" id="ARBA00022839"/>
    </source>
</evidence>
<dbReference type="EMBL" id="UOFR01000021">
    <property type="protein sequence ID" value="VAW93670.1"/>
    <property type="molecule type" value="Genomic_DNA"/>
</dbReference>
<evidence type="ECO:0000256" key="1">
    <source>
        <dbReference type="ARBA" id="ARBA00022490"/>
    </source>
</evidence>
<dbReference type="InterPro" id="IPR018228">
    <property type="entry name" value="DNase_TatD-rel_CS"/>
</dbReference>
<dbReference type="GO" id="GO:0004536">
    <property type="term" value="F:DNA nuclease activity"/>
    <property type="evidence" value="ECO:0007669"/>
    <property type="project" value="InterPro"/>
</dbReference>
<organism evidence="7">
    <name type="scientific">hydrothermal vent metagenome</name>
    <dbReference type="NCBI Taxonomy" id="652676"/>
    <lineage>
        <taxon>unclassified sequences</taxon>
        <taxon>metagenomes</taxon>
        <taxon>ecological metagenomes</taxon>
    </lineage>
</organism>
<dbReference type="InterPro" id="IPR015991">
    <property type="entry name" value="TatD/YcfH-like"/>
</dbReference>
<evidence type="ECO:0000256" key="6">
    <source>
        <dbReference type="ARBA" id="ARBA00022842"/>
    </source>
</evidence>
<dbReference type="InterPro" id="IPR001130">
    <property type="entry name" value="TatD-like"/>
</dbReference>
<dbReference type="PANTHER" id="PTHR10060:SF15">
    <property type="entry name" value="DEOXYRIBONUCLEASE TATDN1"/>
    <property type="match status" value="1"/>
</dbReference>
<keyword evidence="3" id="KW-0479">Metal-binding</keyword>
<keyword evidence="6" id="KW-0460">Magnesium</keyword>
<dbReference type="Pfam" id="PF01026">
    <property type="entry name" value="TatD_DNase"/>
    <property type="match status" value="1"/>
</dbReference>
<dbReference type="PROSITE" id="PS01090">
    <property type="entry name" value="TATD_2"/>
    <property type="match status" value="1"/>
</dbReference>
<reference evidence="7" key="1">
    <citation type="submission" date="2018-06" db="EMBL/GenBank/DDBJ databases">
        <authorList>
            <person name="Zhirakovskaya E."/>
        </authorList>
    </citation>
    <scope>NUCLEOTIDE SEQUENCE</scope>
</reference>
<dbReference type="SUPFAM" id="SSF51556">
    <property type="entry name" value="Metallo-dependent hydrolases"/>
    <property type="match status" value="1"/>
</dbReference>
<keyword evidence="4" id="KW-0378">Hydrolase</keyword>
<dbReference type="PANTHER" id="PTHR10060">
    <property type="entry name" value="TATD FAMILY DEOXYRIBONUCLEASE"/>
    <property type="match status" value="1"/>
</dbReference>
<sequence>MNLVDIGANLTGKPFDKDRDQVVNDAIDAGVRKIIITGTTVNNSEQAIRLANQRPADLFATVGIHPHHASEFTETTLDQLKELAKTNQVVAIGECGLDFNRNFSPREQQLHAYESQLELAAECQLPVFLHQRDAHDEFVKILSRYRPNLMAGVVHCFTGSRAELHAYLELDMYIGITGWICDERRGIELQEIVSDIPLDRLLIETDAPYLLPRSLSPKPKTNRNEPKYLPHVCEMVASCMGISLDDVALATTESAYKLFSLN</sequence>
<gene>
    <name evidence="7" type="ORF">MNBD_GAMMA21-3043</name>
</gene>
<dbReference type="AlphaFoldDB" id="A0A3B0ZWR0"/>
<dbReference type="GO" id="GO:0004527">
    <property type="term" value="F:exonuclease activity"/>
    <property type="evidence" value="ECO:0007669"/>
    <property type="project" value="UniProtKB-KW"/>
</dbReference>
<dbReference type="PIRSF" id="PIRSF005902">
    <property type="entry name" value="DNase_TatD"/>
    <property type="match status" value="1"/>
</dbReference>
<evidence type="ECO:0000256" key="2">
    <source>
        <dbReference type="ARBA" id="ARBA00022722"/>
    </source>
</evidence>
<protein>
    <submittedName>
        <fullName evidence="7">Deoxyribonuclease TatD</fullName>
    </submittedName>
</protein>
<dbReference type="InterPro" id="IPR032466">
    <property type="entry name" value="Metal_Hydrolase"/>
</dbReference>
<evidence type="ECO:0000256" key="4">
    <source>
        <dbReference type="ARBA" id="ARBA00022801"/>
    </source>
</evidence>
<evidence type="ECO:0000313" key="7">
    <source>
        <dbReference type="EMBL" id="VAW93670.1"/>
    </source>
</evidence>
<dbReference type="GO" id="GO:0046872">
    <property type="term" value="F:metal ion binding"/>
    <property type="evidence" value="ECO:0007669"/>
    <property type="project" value="UniProtKB-KW"/>
</dbReference>
<dbReference type="InterPro" id="IPR050891">
    <property type="entry name" value="TatD-type_Hydrolase"/>
</dbReference>